<dbReference type="Gene3D" id="3.20.20.80">
    <property type="entry name" value="Glycosidases"/>
    <property type="match status" value="1"/>
</dbReference>
<dbReference type="AlphaFoldDB" id="A0A5S6QR34"/>
<reference evidence="11" key="1">
    <citation type="submission" date="2019-12" db="UniProtKB">
        <authorList>
            <consortium name="WormBaseParasite"/>
        </authorList>
    </citation>
    <scope>IDENTIFICATION</scope>
</reference>
<dbReference type="InterPro" id="IPR026283">
    <property type="entry name" value="B-gal_1-like"/>
</dbReference>
<dbReference type="Gene3D" id="2.60.120.260">
    <property type="entry name" value="Galactose-binding domain-like"/>
    <property type="match status" value="2"/>
</dbReference>
<dbReference type="Pfam" id="PF01301">
    <property type="entry name" value="Glyco_hydro_35"/>
    <property type="match status" value="1"/>
</dbReference>
<dbReference type="InterPro" id="IPR048912">
    <property type="entry name" value="BetaGal1-like_ABD1"/>
</dbReference>
<dbReference type="PANTHER" id="PTHR23421">
    <property type="entry name" value="BETA-GALACTOSIDASE RELATED"/>
    <property type="match status" value="1"/>
</dbReference>
<keyword evidence="3 5" id="KW-0326">Glycosidase</keyword>
<dbReference type="InterPro" id="IPR031330">
    <property type="entry name" value="Gly_Hdrlase_35_cat"/>
</dbReference>
<keyword evidence="2 5" id="KW-0378">Hydrolase</keyword>
<evidence type="ECO:0000313" key="11">
    <source>
        <dbReference type="WBParaSite" id="TMUE_2000009619.1"/>
    </source>
</evidence>
<dbReference type="PIRSF" id="PIRSF006336">
    <property type="entry name" value="B-gal"/>
    <property type="match status" value="1"/>
</dbReference>
<dbReference type="GO" id="GO:0005975">
    <property type="term" value="P:carbohydrate metabolic process"/>
    <property type="evidence" value="ECO:0007669"/>
    <property type="project" value="InterPro"/>
</dbReference>
<feature type="domain" description="Beta-galactosidase 1-like first all-beta" evidence="8">
    <location>
        <begin position="377"/>
        <end position="485"/>
    </location>
</feature>
<evidence type="ECO:0000256" key="2">
    <source>
        <dbReference type="ARBA" id="ARBA00022801"/>
    </source>
</evidence>
<dbReference type="WBParaSite" id="TMUE_2000009619.1">
    <property type="protein sequence ID" value="TMUE_2000009619.1"/>
    <property type="gene ID" value="WBGene00288338"/>
</dbReference>
<feature type="domain" description="Beta-galactosidase galactose-binding" evidence="9">
    <location>
        <begin position="512"/>
        <end position="572"/>
    </location>
</feature>
<feature type="active site" description="Proton donor" evidence="4">
    <location>
        <position position="161"/>
    </location>
</feature>
<evidence type="ECO:0000256" key="6">
    <source>
        <dbReference type="RuleBase" id="RU003679"/>
    </source>
</evidence>
<name>A0A5S6QR34_TRIMR</name>
<dbReference type="PRINTS" id="PR00742">
    <property type="entry name" value="GLHYDRLASE35"/>
</dbReference>
<dbReference type="PROSITE" id="PS01182">
    <property type="entry name" value="GLYCOSYL_HYDROL_F35"/>
    <property type="match status" value="1"/>
</dbReference>
<evidence type="ECO:0000259" key="7">
    <source>
        <dbReference type="Pfam" id="PF01301"/>
    </source>
</evidence>
<keyword evidence="10" id="KW-1185">Reference proteome</keyword>
<dbReference type="InterPro" id="IPR048913">
    <property type="entry name" value="BetaGal_gal-bd"/>
</dbReference>
<evidence type="ECO:0000256" key="4">
    <source>
        <dbReference type="PIRSR" id="PIRSR006336-1"/>
    </source>
</evidence>
<comment type="catalytic activity">
    <reaction evidence="5">
        <text>Hydrolysis of terminal non-reducing beta-D-galactose residues in beta-D-galactosides.</text>
        <dbReference type="EC" id="3.2.1.23"/>
    </reaction>
</comment>
<evidence type="ECO:0000313" key="10">
    <source>
        <dbReference type="Proteomes" id="UP000046395"/>
    </source>
</evidence>
<dbReference type="SUPFAM" id="SSF49785">
    <property type="entry name" value="Galactose-binding domain-like"/>
    <property type="match status" value="1"/>
</dbReference>
<evidence type="ECO:0000256" key="1">
    <source>
        <dbReference type="ARBA" id="ARBA00009809"/>
    </source>
</evidence>
<feature type="domain" description="Glycoside hydrolase 35 catalytic" evidence="7">
    <location>
        <begin position="123"/>
        <end position="328"/>
    </location>
</feature>
<feature type="active site" description="Nucleophile" evidence="4">
    <location>
        <position position="243"/>
    </location>
</feature>
<dbReference type="Proteomes" id="UP000046395">
    <property type="component" value="Unassembled WGS sequence"/>
</dbReference>
<proteinExistence type="inferred from homology"/>
<dbReference type="InterPro" id="IPR017853">
    <property type="entry name" value="GH"/>
</dbReference>
<evidence type="ECO:0000256" key="5">
    <source>
        <dbReference type="RuleBase" id="RU000675"/>
    </source>
</evidence>
<dbReference type="SUPFAM" id="SSF51445">
    <property type="entry name" value="(Trans)glycosidases"/>
    <property type="match status" value="1"/>
</dbReference>
<dbReference type="GO" id="GO:0004565">
    <property type="term" value="F:beta-galactosidase activity"/>
    <property type="evidence" value="ECO:0007669"/>
    <property type="project" value="UniProtKB-EC"/>
</dbReference>
<dbReference type="Pfam" id="PF21317">
    <property type="entry name" value="BetaGal_ABD_1"/>
    <property type="match status" value="1"/>
</dbReference>
<sequence>MSLFILHVATWNPKLAASQERSFTIDYSNNQFLKDGVPFRYIAGAIHYFRVPEVHWYDRLKKIRAAGLNAIQTYVPWNLHEPYPGKFYFSGMANLTKFLFLANKLKLNVILRPGPFICAEWENDLRFMWRVQLWYAHLMPKIAPFLYRNGGPIIMVQVENEYGSFKECDQTYMAALASMFKAHLGPDVILFTTDGHSMKMVKCGSVPGVYPTVDFGPMNFQHVREAFAVQRYFAPKGPLVNSEFYPGWFDEWGRNHSVTLIKPVLETMEYMWVLNASFTIYVFHGGSNFGFMNGISSLPVTTSYDYDAPLNEAGDITSKFLAIRAQIERLTGVPNLYPLPPANMKIAYGSLKLRSLGTLVSLLSAVSPMEKIVDRKPQTFENLNWPYGIVLYEATVPFPAGSYILKISELKDIAYVIIDGQLQGTLVDRKGHEVSMNVQVLDNSTLHILVENLGRQNFGYVDRKGILGDVTMEGAVLTGWTHYRISIEALFNVAYSHIPTSGRSISSIPFTPTIYIADFILENQIEDTFFYPKGWGKGQLYLNGYNVGRYWPSVGPQITLYVPKNMLRQGSNRAIVLEFETPGQCVDRYAMTCAVEFIDFPLLSKPVSPK</sequence>
<organism evidence="10 11">
    <name type="scientific">Trichuris muris</name>
    <name type="common">Mouse whipworm</name>
    <dbReference type="NCBI Taxonomy" id="70415"/>
    <lineage>
        <taxon>Eukaryota</taxon>
        <taxon>Metazoa</taxon>
        <taxon>Ecdysozoa</taxon>
        <taxon>Nematoda</taxon>
        <taxon>Enoplea</taxon>
        <taxon>Dorylaimia</taxon>
        <taxon>Trichinellida</taxon>
        <taxon>Trichuridae</taxon>
        <taxon>Trichuris</taxon>
    </lineage>
</organism>
<evidence type="ECO:0000256" key="3">
    <source>
        <dbReference type="ARBA" id="ARBA00023295"/>
    </source>
</evidence>
<protein>
    <recommendedName>
        <fullName evidence="5">Beta-galactosidase</fullName>
        <ecNumber evidence="5">3.2.1.23</ecNumber>
    </recommendedName>
</protein>
<dbReference type="Pfam" id="PF21467">
    <property type="entry name" value="BetaGal_gal-bd"/>
    <property type="match status" value="1"/>
</dbReference>
<dbReference type="InterPro" id="IPR001944">
    <property type="entry name" value="Glycoside_Hdrlase_35"/>
</dbReference>
<comment type="similarity">
    <text evidence="1 6">Belongs to the glycosyl hydrolase 35 family.</text>
</comment>
<dbReference type="InterPro" id="IPR008979">
    <property type="entry name" value="Galactose-bd-like_sf"/>
</dbReference>
<evidence type="ECO:0000259" key="9">
    <source>
        <dbReference type="Pfam" id="PF21467"/>
    </source>
</evidence>
<dbReference type="STRING" id="70415.A0A5S6QR34"/>
<dbReference type="EC" id="3.2.1.23" evidence="5"/>
<accession>A0A5S6QR34</accession>
<evidence type="ECO:0000259" key="8">
    <source>
        <dbReference type="Pfam" id="PF21317"/>
    </source>
</evidence>
<dbReference type="InterPro" id="IPR019801">
    <property type="entry name" value="Glyco_hydro_35_CS"/>
</dbReference>